<protein>
    <submittedName>
        <fullName evidence="7">Uncharacterized protein</fullName>
    </submittedName>
</protein>
<organism evidence="7 8">
    <name type="scientific">Xiphophorus couchianus</name>
    <name type="common">Monterrey platyfish</name>
    <dbReference type="NCBI Taxonomy" id="32473"/>
    <lineage>
        <taxon>Eukaryota</taxon>
        <taxon>Metazoa</taxon>
        <taxon>Chordata</taxon>
        <taxon>Craniata</taxon>
        <taxon>Vertebrata</taxon>
        <taxon>Euteleostomi</taxon>
        <taxon>Actinopterygii</taxon>
        <taxon>Neopterygii</taxon>
        <taxon>Teleostei</taxon>
        <taxon>Neoteleostei</taxon>
        <taxon>Acanthomorphata</taxon>
        <taxon>Ovalentaria</taxon>
        <taxon>Atherinomorphae</taxon>
        <taxon>Cyprinodontiformes</taxon>
        <taxon>Poeciliidae</taxon>
        <taxon>Poeciliinae</taxon>
        <taxon>Xiphophorus</taxon>
    </lineage>
</organism>
<keyword evidence="4 6" id="KW-1133">Transmembrane helix</keyword>
<feature type="transmembrane region" description="Helical" evidence="6">
    <location>
        <begin position="50"/>
        <end position="72"/>
    </location>
</feature>
<evidence type="ECO:0000256" key="5">
    <source>
        <dbReference type="ARBA" id="ARBA00023136"/>
    </source>
</evidence>
<dbReference type="Pfam" id="PF04505">
    <property type="entry name" value="CD225"/>
    <property type="match status" value="1"/>
</dbReference>
<dbReference type="InterPro" id="IPR051517">
    <property type="entry name" value="IFITM_antiviral_protein"/>
</dbReference>
<dbReference type="AlphaFoldDB" id="A0A3B5L3G2"/>
<evidence type="ECO:0000256" key="6">
    <source>
        <dbReference type="SAM" id="Phobius"/>
    </source>
</evidence>
<accession>A0A3B5L3G2</accession>
<keyword evidence="5 6" id="KW-0472">Membrane</keyword>
<keyword evidence="8" id="KW-1185">Reference proteome</keyword>
<evidence type="ECO:0000256" key="3">
    <source>
        <dbReference type="ARBA" id="ARBA00022692"/>
    </source>
</evidence>
<dbReference type="InterPro" id="IPR007593">
    <property type="entry name" value="CD225/Dispanin_fam"/>
</dbReference>
<evidence type="ECO:0000256" key="2">
    <source>
        <dbReference type="ARBA" id="ARBA00006843"/>
    </source>
</evidence>
<feature type="transmembrane region" description="Helical" evidence="6">
    <location>
        <begin position="79"/>
        <end position="100"/>
    </location>
</feature>
<sequence>MDPGYSSEPYPVETVPLQDRSHEASPGQPGDPTGVQHIVVNVPTEPPTDYLVWSLCNFVYGNIFCLGLAALIYSSQKTITYAFFCCSFLCLVIILCHSLLNNFKIDPLFGVIIWSHRSVQLHHSVV</sequence>
<comment type="subcellular location">
    <subcellularLocation>
        <location evidence="1">Membrane</location>
    </subcellularLocation>
</comment>
<reference evidence="7" key="1">
    <citation type="submission" date="2025-08" db="UniProtKB">
        <authorList>
            <consortium name="Ensembl"/>
        </authorList>
    </citation>
    <scope>IDENTIFICATION</scope>
</reference>
<comment type="similarity">
    <text evidence="2">Belongs to the CD225/Dispanin family.</text>
</comment>
<proteinExistence type="inferred from homology"/>
<dbReference type="Ensembl" id="ENSXCOT00000002348.1">
    <property type="protein sequence ID" value="ENSXCOP00000002314.1"/>
    <property type="gene ID" value="ENSXCOG00000001855.1"/>
</dbReference>
<dbReference type="STRING" id="32473.ENSXCOP00000002314"/>
<dbReference type="GO" id="GO:0005886">
    <property type="term" value="C:plasma membrane"/>
    <property type="evidence" value="ECO:0007669"/>
    <property type="project" value="TreeGrafter"/>
</dbReference>
<evidence type="ECO:0000313" key="8">
    <source>
        <dbReference type="Proteomes" id="UP000261380"/>
    </source>
</evidence>
<evidence type="ECO:0000256" key="1">
    <source>
        <dbReference type="ARBA" id="ARBA00004370"/>
    </source>
</evidence>
<reference evidence="7" key="2">
    <citation type="submission" date="2025-09" db="UniProtKB">
        <authorList>
            <consortium name="Ensembl"/>
        </authorList>
    </citation>
    <scope>IDENTIFICATION</scope>
</reference>
<dbReference type="Proteomes" id="UP000261380">
    <property type="component" value="Unplaced"/>
</dbReference>
<dbReference type="GeneTree" id="ENSGT00940000177257"/>
<dbReference type="PANTHER" id="PTHR13999">
    <property type="entry name" value="INTERFERON INDUCIBLE TRANSMEMBRANE PROTEIN"/>
    <property type="match status" value="1"/>
</dbReference>
<evidence type="ECO:0000256" key="4">
    <source>
        <dbReference type="ARBA" id="ARBA00022989"/>
    </source>
</evidence>
<name>A0A3B5L3G2_9TELE</name>
<evidence type="ECO:0000313" key="7">
    <source>
        <dbReference type="Ensembl" id="ENSXCOP00000002314.1"/>
    </source>
</evidence>
<keyword evidence="3 6" id="KW-0812">Transmembrane</keyword>